<dbReference type="RefSeq" id="WP_079990130.1">
    <property type="nucleotide sequence ID" value="NZ_FOXI01000004.1"/>
</dbReference>
<feature type="domain" description="Rhodanese" evidence="1">
    <location>
        <begin position="15"/>
        <end position="111"/>
    </location>
</feature>
<name>A0A1I5QNR0_9EURY</name>
<dbReference type="AlphaFoldDB" id="A0A1I5QNR0"/>
<dbReference type="EMBL" id="FOXI01000004">
    <property type="protein sequence ID" value="SFP47661.1"/>
    <property type="molecule type" value="Genomic_DNA"/>
</dbReference>
<dbReference type="InterPro" id="IPR001763">
    <property type="entry name" value="Rhodanese-like_dom"/>
</dbReference>
<dbReference type="Proteomes" id="UP000183769">
    <property type="component" value="Unassembled WGS sequence"/>
</dbReference>
<dbReference type="PROSITE" id="PS50206">
    <property type="entry name" value="RHODANESE_3"/>
    <property type="match status" value="1"/>
</dbReference>
<dbReference type="OrthoDB" id="3168at2157"/>
<dbReference type="PANTHER" id="PTHR43031:SF1">
    <property type="entry name" value="PYRIDINE NUCLEOTIDE-DISULPHIDE OXIDOREDUCTASE"/>
    <property type="match status" value="1"/>
</dbReference>
<dbReference type="Pfam" id="PF00581">
    <property type="entry name" value="Rhodanese"/>
    <property type="match status" value="1"/>
</dbReference>
<dbReference type="GO" id="GO:0016740">
    <property type="term" value="F:transferase activity"/>
    <property type="evidence" value="ECO:0007669"/>
    <property type="project" value="UniProtKB-KW"/>
</dbReference>
<gene>
    <name evidence="2" type="ORF">SAMN05216277_1047</name>
</gene>
<dbReference type="SMART" id="SM00450">
    <property type="entry name" value="RHOD"/>
    <property type="match status" value="1"/>
</dbReference>
<dbReference type="SUPFAM" id="SSF52821">
    <property type="entry name" value="Rhodanese/Cell cycle control phosphatase"/>
    <property type="match status" value="1"/>
</dbReference>
<dbReference type="InterPro" id="IPR050229">
    <property type="entry name" value="GlpE_sulfurtransferase"/>
</dbReference>
<keyword evidence="3" id="KW-1185">Reference proteome</keyword>
<sequence>MSNTVIGAESVRERAGDDLYVLDIRPTYSYEESHIEGSHSLPIYDQLKGENFIGLDVSADDLPEDREIAVVCFSGSTAAVAAERLRELGFDAKAMRGGIENWDAATAGTVATA</sequence>
<evidence type="ECO:0000313" key="3">
    <source>
        <dbReference type="Proteomes" id="UP000183769"/>
    </source>
</evidence>
<keyword evidence="2" id="KW-0808">Transferase</keyword>
<accession>A0A1I5QNR0</accession>
<dbReference type="InterPro" id="IPR036873">
    <property type="entry name" value="Rhodanese-like_dom_sf"/>
</dbReference>
<reference evidence="3" key="1">
    <citation type="submission" date="2016-10" db="EMBL/GenBank/DDBJ databases">
        <authorList>
            <person name="Varghese N."/>
            <person name="Submissions S."/>
        </authorList>
    </citation>
    <scope>NUCLEOTIDE SEQUENCE [LARGE SCALE GENOMIC DNA]</scope>
    <source>
        <strain evidence="3">CGMCC 1.10329</strain>
    </source>
</reference>
<evidence type="ECO:0000313" key="2">
    <source>
        <dbReference type="EMBL" id="SFP47661.1"/>
    </source>
</evidence>
<dbReference type="CDD" id="cd00158">
    <property type="entry name" value="RHOD"/>
    <property type="match status" value="1"/>
</dbReference>
<dbReference type="Gene3D" id="3.40.250.10">
    <property type="entry name" value="Rhodanese-like domain"/>
    <property type="match status" value="1"/>
</dbReference>
<proteinExistence type="predicted"/>
<protein>
    <submittedName>
        <fullName evidence="2">Rhodanese-related sulfurtransferase</fullName>
    </submittedName>
</protein>
<evidence type="ECO:0000259" key="1">
    <source>
        <dbReference type="PROSITE" id="PS50206"/>
    </source>
</evidence>
<dbReference type="PANTHER" id="PTHR43031">
    <property type="entry name" value="FAD-DEPENDENT OXIDOREDUCTASE"/>
    <property type="match status" value="1"/>
</dbReference>
<organism evidence="2 3">
    <name type="scientific">Halolamina pelagica</name>
    <dbReference type="NCBI Taxonomy" id="699431"/>
    <lineage>
        <taxon>Archaea</taxon>
        <taxon>Methanobacteriati</taxon>
        <taxon>Methanobacteriota</taxon>
        <taxon>Stenosarchaea group</taxon>
        <taxon>Halobacteria</taxon>
        <taxon>Halobacteriales</taxon>
        <taxon>Haloferacaceae</taxon>
    </lineage>
</organism>